<dbReference type="Gene3D" id="1.20.5.710">
    <property type="entry name" value="Single helix bin"/>
    <property type="match status" value="1"/>
</dbReference>
<sequence length="214" mass="23532">MYRTVNICCRIGRGSQSRLCSLNNLFFLRTDRISQSRISDSSNYATQIPNASSKSRQPTPPQGSTNDTESEVFSPKIEEIVKSISQLTLLEASDLVKALKSRLNITEVAMPVQAMALPSNQPTDNDTSDSKPDGAEAEKPKEKTAFTLTLTQIDSAQKAKVIKEVKTVMPNMNLVEAKKFVESLPKVLKENGTKDEVEKLKKALESVGATVKLE</sequence>
<dbReference type="GO" id="GO:0006412">
    <property type="term" value="P:translation"/>
    <property type="evidence" value="ECO:0007669"/>
    <property type="project" value="InterPro"/>
</dbReference>
<evidence type="ECO:0000259" key="6">
    <source>
        <dbReference type="Pfam" id="PF16320"/>
    </source>
</evidence>
<accession>A0AAV0AYQ0</accession>
<feature type="domain" description="Large ribosomal subunit protein bL12 C-terminal" evidence="5">
    <location>
        <begin position="146"/>
        <end position="214"/>
    </location>
</feature>
<keyword evidence="2 7" id="KW-0689">Ribosomal protein</keyword>
<dbReference type="GO" id="GO:0003729">
    <property type="term" value="F:mRNA binding"/>
    <property type="evidence" value="ECO:0007669"/>
    <property type="project" value="TreeGrafter"/>
</dbReference>
<dbReference type="SUPFAM" id="SSF48300">
    <property type="entry name" value="Ribosomal protein L7/12, oligomerisation (N-terminal) domain"/>
    <property type="match status" value="1"/>
</dbReference>
<dbReference type="SUPFAM" id="SSF54736">
    <property type="entry name" value="ClpS-like"/>
    <property type="match status" value="1"/>
</dbReference>
<gene>
    <name evidence="7" type="ORF">PPACK8108_LOCUS9089</name>
</gene>
<dbReference type="HAMAP" id="MF_00368">
    <property type="entry name" value="Ribosomal_bL12"/>
    <property type="match status" value="1"/>
</dbReference>
<evidence type="ECO:0000256" key="2">
    <source>
        <dbReference type="ARBA" id="ARBA00022980"/>
    </source>
</evidence>
<dbReference type="InterPro" id="IPR014719">
    <property type="entry name" value="Ribosomal_bL12_C/ClpS-like"/>
</dbReference>
<feature type="domain" description="Large ribosomal subunit protein bL12 oligomerization" evidence="6">
    <location>
        <begin position="76"/>
        <end position="116"/>
    </location>
</feature>
<name>A0AAV0AYQ0_PHAPC</name>
<dbReference type="Gene3D" id="3.30.1390.10">
    <property type="match status" value="1"/>
</dbReference>
<dbReference type="PANTHER" id="PTHR45987:SF4">
    <property type="entry name" value="LARGE RIBOSOMAL SUBUNIT PROTEIN BL12M"/>
    <property type="match status" value="1"/>
</dbReference>
<dbReference type="InterPro" id="IPR000206">
    <property type="entry name" value="Ribosomal_bL12"/>
</dbReference>
<evidence type="ECO:0000256" key="1">
    <source>
        <dbReference type="ARBA" id="ARBA00007197"/>
    </source>
</evidence>
<dbReference type="InterPro" id="IPR008932">
    <property type="entry name" value="Ribosomal_bL12_oligo"/>
</dbReference>
<dbReference type="PANTHER" id="PTHR45987">
    <property type="entry name" value="39S RIBOSOMAL PROTEIN L12"/>
    <property type="match status" value="1"/>
</dbReference>
<dbReference type="GO" id="GO:0005762">
    <property type="term" value="C:mitochondrial large ribosomal subunit"/>
    <property type="evidence" value="ECO:0007669"/>
    <property type="project" value="TreeGrafter"/>
</dbReference>
<proteinExistence type="inferred from homology"/>
<evidence type="ECO:0000256" key="4">
    <source>
        <dbReference type="SAM" id="MobiDB-lite"/>
    </source>
</evidence>
<feature type="compositionally biased region" description="Basic and acidic residues" evidence="4">
    <location>
        <begin position="128"/>
        <end position="140"/>
    </location>
</feature>
<keyword evidence="3" id="KW-0687">Ribonucleoprotein</keyword>
<reference evidence="7" key="1">
    <citation type="submission" date="2022-06" db="EMBL/GenBank/DDBJ databases">
        <authorList>
            <consortium name="SYNGENTA / RWTH Aachen University"/>
        </authorList>
    </citation>
    <scope>NUCLEOTIDE SEQUENCE</scope>
</reference>
<dbReference type="Pfam" id="PF00542">
    <property type="entry name" value="Ribosomal_L12"/>
    <property type="match status" value="1"/>
</dbReference>
<dbReference type="GO" id="GO:0003735">
    <property type="term" value="F:structural constituent of ribosome"/>
    <property type="evidence" value="ECO:0007669"/>
    <property type="project" value="InterPro"/>
</dbReference>
<comment type="similarity">
    <text evidence="1">Belongs to the bacterial ribosomal protein bL12 family.</text>
</comment>
<comment type="caution">
    <text evidence="7">The sequence shown here is derived from an EMBL/GenBank/DDBJ whole genome shotgun (WGS) entry which is preliminary data.</text>
</comment>
<dbReference type="InterPro" id="IPR013823">
    <property type="entry name" value="Ribosomal_bL12_C"/>
</dbReference>
<dbReference type="FunFam" id="3.30.1390.10:FF:000001">
    <property type="entry name" value="50S ribosomal protein L7/L12"/>
    <property type="match status" value="1"/>
</dbReference>
<organism evidence="7 8">
    <name type="scientific">Phakopsora pachyrhizi</name>
    <name type="common">Asian soybean rust disease fungus</name>
    <dbReference type="NCBI Taxonomy" id="170000"/>
    <lineage>
        <taxon>Eukaryota</taxon>
        <taxon>Fungi</taxon>
        <taxon>Dikarya</taxon>
        <taxon>Basidiomycota</taxon>
        <taxon>Pucciniomycotina</taxon>
        <taxon>Pucciniomycetes</taxon>
        <taxon>Pucciniales</taxon>
        <taxon>Phakopsoraceae</taxon>
        <taxon>Phakopsora</taxon>
    </lineage>
</organism>
<evidence type="ECO:0000256" key="3">
    <source>
        <dbReference type="ARBA" id="ARBA00023274"/>
    </source>
</evidence>
<protein>
    <submittedName>
        <fullName evidence="7">Ribosomal protein L7/L12 C-terminal domain-domain-containing protein</fullName>
    </submittedName>
</protein>
<feature type="compositionally biased region" description="Polar residues" evidence="4">
    <location>
        <begin position="43"/>
        <end position="67"/>
    </location>
</feature>
<evidence type="ECO:0000313" key="7">
    <source>
        <dbReference type="EMBL" id="CAH7674179.1"/>
    </source>
</evidence>
<evidence type="ECO:0000313" key="8">
    <source>
        <dbReference type="Proteomes" id="UP001153365"/>
    </source>
</evidence>
<dbReference type="AlphaFoldDB" id="A0AAV0AYQ0"/>
<dbReference type="EMBL" id="CALTRL010001929">
    <property type="protein sequence ID" value="CAH7674179.1"/>
    <property type="molecule type" value="Genomic_DNA"/>
</dbReference>
<dbReference type="Pfam" id="PF16320">
    <property type="entry name" value="Ribosomal_L12_N"/>
    <property type="match status" value="1"/>
</dbReference>
<dbReference type="Proteomes" id="UP001153365">
    <property type="component" value="Unassembled WGS sequence"/>
</dbReference>
<dbReference type="CDD" id="cd00387">
    <property type="entry name" value="Ribosomal_L7_L12"/>
    <property type="match status" value="1"/>
</dbReference>
<keyword evidence="8" id="KW-1185">Reference proteome</keyword>
<evidence type="ECO:0000259" key="5">
    <source>
        <dbReference type="Pfam" id="PF00542"/>
    </source>
</evidence>
<feature type="region of interest" description="Disordered" evidence="4">
    <location>
        <begin position="115"/>
        <end position="140"/>
    </location>
</feature>
<dbReference type="InterPro" id="IPR036235">
    <property type="entry name" value="Ribosomal_bL12_oligo_N_sf"/>
</dbReference>
<feature type="region of interest" description="Disordered" evidence="4">
    <location>
        <begin position="38"/>
        <end position="72"/>
    </location>
</feature>